<feature type="transmembrane region" description="Helical" evidence="1">
    <location>
        <begin position="115"/>
        <end position="136"/>
    </location>
</feature>
<sequence>MMFGLILTIIFLVIDIAISIWNSYNAGKIYAYRKGLGGVVYTLGGFLPISYVFVIIVTVIFAYLGYLSFSDVVFLLSFSFLFFGLAIVVWGVIATTFSFIATVKGRDWKAGLITVYNAFATIFDAYEYITGFLSAWKSVRRAIDSSDFSIIDVIAVIAIAVGIGFVISYVAFKEGLRSERRVRYTF</sequence>
<protein>
    <submittedName>
        <fullName evidence="2">Uncharacterized protein</fullName>
    </submittedName>
</protein>
<reference evidence="2" key="1">
    <citation type="journal article" date="2020" name="bioRxiv">
        <title>A rank-normalized archaeal taxonomy based on genome phylogeny resolves widespread incomplete and uneven classifications.</title>
        <authorList>
            <person name="Rinke C."/>
            <person name="Chuvochina M."/>
            <person name="Mussig A.J."/>
            <person name="Chaumeil P.-A."/>
            <person name="Waite D.W."/>
            <person name="Whitman W.B."/>
            <person name="Parks D.H."/>
            <person name="Hugenholtz P."/>
        </authorList>
    </citation>
    <scope>NUCLEOTIDE SEQUENCE</scope>
    <source>
        <strain evidence="2">UBA8838</strain>
    </source>
</reference>
<evidence type="ECO:0000313" key="3">
    <source>
        <dbReference type="Proteomes" id="UP000646844"/>
    </source>
</evidence>
<proteinExistence type="predicted"/>
<feature type="transmembrane region" description="Helical" evidence="1">
    <location>
        <begin position="148"/>
        <end position="172"/>
    </location>
</feature>
<evidence type="ECO:0000256" key="1">
    <source>
        <dbReference type="SAM" id="Phobius"/>
    </source>
</evidence>
<evidence type="ECO:0000313" key="2">
    <source>
        <dbReference type="EMBL" id="HII73864.1"/>
    </source>
</evidence>
<keyword evidence="1" id="KW-0812">Transmembrane</keyword>
<comment type="caution">
    <text evidence="2">The sequence shown here is derived from an EMBL/GenBank/DDBJ whole genome shotgun (WGS) entry which is preliminary data.</text>
</comment>
<gene>
    <name evidence="2" type="ORF">HA332_05665</name>
</gene>
<keyword evidence="1" id="KW-1133">Transmembrane helix</keyword>
<organism evidence="2 3">
    <name type="scientific">Sulfurisphaera tokodaii</name>
    <dbReference type="NCBI Taxonomy" id="111955"/>
    <lineage>
        <taxon>Archaea</taxon>
        <taxon>Thermoproteota</taxon>
        <taxon>Thermoprotei</taxon>
        <taxon>Sulfolobales</taxon>
        <taxon>Sulfolobaceae</taxon>
        <taxon>Sulfurisphaera</taxon>
    </lineage>
</organism>
<keyword evidence="1" id="KW-0472">Membrane</keyword>
<dbReference type="AlphaFoldDB" id="A0A832WT14"/>
<dbReference type="Proteomes" id="UP000646844">
    <property type="component" value="Unassembled WGS sequence"/>
</dbReference>
<dbReference type="EMBL" id="DUJO01000024">
    <property type="protein sequence ID" value="HII73864.1"/>
    <property type="molecule type" value="Genomic_DNA"/>
</dbReference>
<name>A0A832WT14_9CREN</name>
<feature type="transmembrane region" description="Helical" evidence="1">
    <location>
        <begin position="36"/>
        <end position="66"/>
    </location>
</feature>
<feature type="transmembrane region" description="Helical" evidence="1">
    <location>
        <begin position="72"/>
        <end position="103"/>
    </location>
</feature>
<accession>A0A832WT14</accession>
<feature type="transmembrane region" description="Helical" evidence="1">
    <location>
        <begin position="6"/>
        <end position="24"/>
    </location>
</feature>